<feature type="region of interest" description="Disordered" evidence="1">
    <location>
        <begin position="354"/>
        <end position="395"/>
    </location>
</feature>
<evidence type="ECO:0000256" key="2">
    <source>
        <dbReference type="SAM" id="SignalP"/>
    </source>
</evidence>
<feature type="signal peptide" evidence="2">
    <location>
        <begin position="1"/>
        <end position="34"/>
    </location>
</feature>
<feature type="compositionally biased region" description="Low complexity" evidence="1">
    <location>
        <begin position="437"/>
        <end position="446"/>
    </location>
</feature>
<dbReference type="PROSITE" id="PS51257">
    <property type="entry name" value="PROKAR_LIPOPROTEIN"/>
    <property type="match status" value="1"/>
</dbReference>
<feature type="region of interest" description="Disordered" evidence="1">
    <location>
        <begin position="437"/>
        <end position="656"/>
    </location>
</feature>
<dbReference type="EMBL" id="RRUE01000001">
    <property type="protein sequence ID" value="RRN45742.1"/>
    <property type="molecule type" value="Genomic_DNA"/>
</dbReference>
<dbReference type="AlphaFoldDB" id="A0A426FSR8"/>
<comment type="caution">
    <text evidence="3">The sequence shown here is derived from an EMBL/GenBank/DDBJ whole genome shotgun (WGS) entry which is preliminary data.</text>
</comment>
<evidence type="ECO:0000256" key="1">
    <source>
        <dbReference type="SAM" id="MobiDB-lite"/>
    </source>
</evidence>
<evidence type="ECO:0000313" key="3">
    <source>
        <dbReference type="EMBL" id="RRN45742.1"/>
    </source>
</evidence>
<dbReference type="RefSeq" id="WP_125095170.1">
    <property type="nucleotide sequence ID" value="NZ_RRUE01000001.1"/>
</dbReference>
<feature type="region of interest" description="Disordered" evidence="1">
    <location>
        <begin position="30"/>
        <end position="98"/>
    </location>
</feature>
<proteinExistence type="predicted"/>
<gene>
    <name evidence="3" type="ORF">EHV23_06235</name>
</gene>
<dbReference type="OrthoDB" id="9145289at2"/>
<reference evidence="3 4" key="1">
    <citation type="submission" date="2018-11" db="EMBL/GenBank/DDBJ databases">
        <title>Genome sequencing of Lautropia sp. KCOM 2505 (= ChDC F240).</title>
        <authorList>
            <person name="Kook J.-K."/>
            <person name="Park S.-N."/>
            <person name="Lim Y.K."/>
        </authorList>
    </citation>
    <scope>NUCLEOTIDE SEQUENCE [LARGE SCALE GENOMIC DNA]</scope>
    <source>
        <strain evidence="3 4">KCOM 2505</strain>
    </source>
</reference>
<name>A0A426FSR8_9BURK</name>
<protein>
    <submittedName>
        <fullName evidence="3">Uncharacterized protein</fullName>
    </submittedName>
</protein>
<feature type="compositionally biased region" description="Gly residues" evidence="1">
    <location>
        <begin position="30"/>
        <end position="41"/>
    </location>
</feature>
<sequence>MPIKPHTSTPPATRPLVGAALLALALAGCGGSSSGDSGGAGASDAGAITPKTNGSHASSGGDAAAAGSQNAAQNGNAASSGDSNADATSKPASGATPVTEAGISTELFEQMLSTQTAYVMVGPHAVPISAGYAAEQLRGWDPNTQTVDRNDWGDPGNPNSRADILSYQYTGGDRFFQTVRDYDSTGKRTEEQHHLYSESSFGVVFAKEGESRDQRLTIKTDATIKYGTKPGSHELTETDNLTAPADKVIPRDGVVPFDQPVQEWTGPDEAGPDGHQWGPAWMKLTVEKGDASDEVQLCLYSYSLKKAKEGNNVPPNPRGDLQRKVCSEWQVANDWTSSQRLTYRGIFVEEDNTTADIPNQENSWYFRTRPEPAGRDATTGSNGGAAAGGSSTETVTQALTNPPAVATEGARIAQTQGAGALSVSTASGAALVASRQSSAGGDASGQSGSGTGGEAAQQSGAAATPSTGGAASGTDTAKPDAAAQQGSAAQGDAAQTTPAADATAKPDAAAQTAPATDAAAKPGAAAPAADATTPAPADGAAAKPDAAAQPAPAADAAQPAGDAATAPATGNAAPAPAADATPATGDAAANPAPAAPATGNASTGNAANGEAGADAAVPADEPQSSSLPASSAHHTDASTSANDNPPDSDPIGALVK</sequence>
<feature type="compositionally biased region" description="Low complexity" evidence="1">
    <location>
        <begin position="42"/>
        <end position="87"/>
    </location>
</feature>
<accession>A0A426FSR8</accession>
<feature type="compositionally biased region" description="Polar residues" evidence="1">
    <location>
        <begin position="354"/>
        <end position="365"/>
    </location>
</feature>
<feature type="compositionally biased region" description="Low complexity" evidence="1">
    <location>
        <begin position="629"/>
        <end position="641"/>
    </location>
</feature>
<keyword evidence="2" id="KW-0732">Signal</keyword>
<dbReference type="Proteomes" id="UP000270261">
    <property type="component" value="Unassembled WGS sequence"/>
</dbReference>
<feature type="chain" id="PRO_5018992278" evidence="2">
    <location>
        <begin position="35"/>
        <end position="656"/>
    </location>
</feature>
<feature type="compositionally biased region" description="Low complexity" evidence="1">
    <location>
        <begin position="454"/>
        <end position="620"/>
    </location>
</feature>
<organism evidence="3 4">
    <name type="scientific">Lautropia dentalis</name>
    <dbReference type="NCBI Taxonomy" id="2490857"/>
    <lineage>
        <taxon>Bacteria</taxon>
        <taxon>Pseudomonadati</taxon>
        <taxon>Pseudomonadota</taxon>
        <taxon>Betaproteobacteria</taxon>
        <taxon>Burkholderiales</taxon>
        <taxon>Burkholderiaceae</taxon>
        <taxon>Lautropia</taxon>
    </lineage>
</organism>
<keyword evidence="4" id="KW-1185">Reference proteome</keyword>
<evidence type="ECO:0000313" key="4">
    <source>
        <dbReference type="Proteomes" id="UP000270261"/>
    </source>
</evidence>